<dbReference type="Proteomes" id="UP001430953">
    <property type="component" value="Unassembled WGS sequence"/>
</dbReference>
<proteinExistence type="predicted"/>
<protein>
    <recommendedName>
        <fullName evidence="3">Ribosomal protein S14</fullName>
    </recommendedName>
</protein>
<reference evidence="1 2" key="1">
    <citation type="submission" date="2023-03" db="EMBL/GenBank/DDBJ databases">
        <title>High recombination rates correlate with genetic variation in Cardiocondyla obscurior ants.</title>
        <authorList>
            <person name="Errbii M."/>
        </authorList>
    </citation>
    <scope>NUCLEOTIDE SEQUENCE [LARGE SCALE GENOMIC DNA]</scope>
    <source>
        <strain evidence="1">Alpha-2009</strain>
        <tissue evidence="1">Whole body</tissue>
    </source>
</reference>
<accession>A0AAW2F658</accession>
<name>A0AAW2F658_9HYME</name>
<evidence type="ECO:0008006" key="3">
    <source>
        <dbReference type="Google" id="ProtNLM"/>
    </source>
</evidence>
<comment type="caution">
    <text evidence="1">The sequence shown here is derived from an EMBL/GenBank/DDBJ whole genome shotgun (WGS) entry which is preliminary data.</text>
</comment>
<evidence type="ECO:0000313" key="2">
    <source>
        <dbReference type="Proteomes" id="UP001430953"/>
    </source>
</evidence>
<gene>
    <name evidence="1" type="ORF">PUN28_013562</name>
</gene>
<dbReference type="EMBL" id="JADYXP020000014">
    <property type="protein sequence ID" value="KAL0109996.1"/>
    <property type="molecule type" value="Genomic_DNA"/>
</dbReference>
<organism evidence="1 2">
    <name type="scientific">Cardiocondyla obscurior</name>
    <dbReference type="NCBI Taxonomy" id="286306"/>
    <lineage>
        <taxon>Eukaryota</taxon>
        <taxon>Metazoa</taxon>
        <taxon>Ecdysozoa</taxon>
        <taxon>Arthropoda</taxon>
        <taxon>Hexapoda</taxon>
        <taxon>Insecta</taxon>
        <taxon>Pterygota</taxon>
        <taxon>Neoptera</taxon>
        <taxon>Endopterygota</taxon>
        <taxon>Hymenoptera</taxon>
        <taxon>Apocrita</taxon>
        <taxon>Aculeata</taxon>
        <taxon>Formicoidea</taxon>
        <taxon>Formicidae</taxon>
        <taxon>Myrmicinae</taxon>
        <taxon>Cardiocondyla</taxon>
    </lineage>
</organism>
<keyword evidence="2" id="KW-1185">Reference proteome</keyword>
<sequence length="93" mass="11142">MVDRCGRRCGAETRVCRSMPSCFEVRRVEFQSRDTPLTRRLVPSPEMETARKRERRRTKSNYFGYLTRKSLRRFDLKSRERDTRLAPADRSIV</sequence>
<dbReference type="AlphaFoldDB" id="A0AAW2F658"/>
<evidence type="ECO:0000313" key="1">
    <source>
        <dbReference type="EMBL" id="KAL0109996.1"/>
    </source>
</evidence>